<dbReference type="EMBL" id="JACRTE010000032">
    <property type="protein sequence ID" value="MBC8597450.1"/>
    <property type="molecule type" value="Genomic_DNA"/>
</dbReference>
<accession>A0A926IUA3</accession>
<feature type="compositionally biased region" description="Basic and acidic residues" evidence="1">
    <location>
        <begin position="23"/>
        <end position="42"/>
    </location>
</feature>
<reference evidence="2" key="1">
    <citation type="submission" date="2020-08" db="EMBL/GenBank/DDBJ databases">
        <title>Genome public.</title>
        <authorList>
            <person name="Liu C."/>
            <person name="Sun Q."/>
        </authorList>
    </citation>
    <scope>NUCLEOTIDE SEQUENCE</scope>
    <source>
        <strain evidence="2">NSJ-50</strain>
    </source>
</reference>
<protein>
    <submittedName>
        <fullName evidence="2">Uncharacterized protein</fullName>
    </submittedName>
</protein>
<evidence type="ECO:0000256" key="1">
    <source>
        <dbReference type="SAM" id="MobiDB-lite"/>
    </source>
</evidence>
<dbReference type="RefSeq" id="WP_262432723.1">
    <property type="nucleotide sequence ID" value="NZ_JACRTE010000032.1"/>
</dbReference>
<dbReference type="AlphaFoldDB" id="A0A926IUA3"/>
<keyword evidence="3" id="KW-1185">Reference proteome</keyword>
<proteinExistence type="predicted"/>
<feature type="region of interest" description="Disordered" evidence="1">
    <location>
        <begin position="1"/>
        <end position="42"/>
    </location>
</feature>
<name>A0A926IUA3_9FIRM</name>
<evidence type="ECO:0000313" key="2">
    <source>
        <dbReference type="EMBL" id="MBC8597450.1"/>
    </source>
</evidence>
<sequence length="134" mass="15019">MANEYTENLKKGKKTQFKSGADASEKGRKGGKKSQEVQKERKTTQKILCDFLDGEVKDSKVFAKLARDFGIKNDKSIKELIAYLALINTAYKANLDELKKLCELIGEQTEETSETGEKQKKLLDAIEKAVENAD</sequence>
<gene>
    <name evidence="2" type="ORF">H8706_11335</name>
</gene>
<evidence type="ECO:0000313" key="3">
    <source>
        <dbReference type="Proteomes" id="UP000647416"/>
    </source>
</evidence>
<comment type="caution">
    <text evidence="2">The sequence shown here is derived from an EMBL/GenBank/DDBJ whole genome shotgun (WGS) entry which is preliminary data.</text>
</comment>
<organism evidence="2 3">
    <name type="scientific">Qingrenia yutianensis</name>
    <dbReference type="NCBI Taxonomy" id="2763676"/>
    <lineage>
        <taxon>Bacteria</taxon>
        <taxon>Bacillati</taxon>
        <taxon>Bacillota</taxon>
        <taxon>Clostridia</taxon>
        <taxon>Eubacteriales</taxon>
        <taxon>Oscillospiraceae</taxon>
        <taxon>Qingrenia</taxon>
    </lineage>
</organism>
<dbReference type="Proteomes" id="UP000647416">
    <property type="component" value="Unassembled WGS sequence"/>
</dbReference>